<organism evidence="4 5">
    <name type="scientific">Absidia repens</name>
    <dbReference type="NCBI Taxonomy" id="90262"/>
    <lineage>
        <taxon>Eukaryota</taxon>
        <taxon>Fungi</taxon>
        <taxon>Fungi incertae sedis</taxon>
        <taxon>Mucoromycota</taxon>
        <taxon>Mucoromycotina</taxon>
        <taxon>Mucoromycetes</taxon>
        <taxon>Mucorales</taxon>
        <taxon>Cunninghamellaceae</taxon>
        <taxon>Absidia</taxon>
    </lineage>
</organism>
<dbReference type="STRING" id="90262.A0A1X2IYS3"/>
<dbReference type="PANTHER" id="PTHR46118">
    <property type="entry name" value="PROTEIN ABHD11"/>
    <property type="match status" value="1"/>
</dbReference>
<reference evidence="4 5" key="1">
    <citation type="submission" date="2016-07" db="EMBL/GenBank/DDBJ databases">
        <title>Pervasive Adenine N6-methylation of Active Genes in Fungi.</title>
        <authorList>
            <consortium name="DOE Joint Genome Institute"/>
            <person name="Mondo S.J."/>
            <person name="Dannebaum R.O."/>
            <person name="Kuo R.C."/>
            <person name="Labutti K."/>
            <person name="Haridas S."/>
            <person name="Kuo A."/>
            <person name="Salamov A."/>
            <person name="Ahrendt S.R."/>
            <person name="Lipzen A."/>
            <person name="Sullivan W."/>
            <person name="Andreopoulos W.B."/>
            <person name="Clum A."/>
            <person name="Lindquist E."/>
            <person name="Daum C."/>
            <person name="Ramamoorthy G.K."/>
            <person name="Gryganskyi A."/>
            <person name="Culley D."/>
            <person name="Magnuson J.K."/>
            <person name="James T.Y."/>
            <person name="O'Malley M.A."/>
            <person name="Stajich J.E."/>
            <person name="Spatafora J.W."/>
            <person name="Visel A."/>
            <person name="Grigoriev I.V."/>
        </authorList>
    </citation>
    <scope>NUCLEOTIDE SEQUENCE [LARGE SCALE GENOMIC DNA]</scope>
    <source>
        <strain evidence="4 5">NRRL 1336</strain>
    </source>
</reference>
<evidence type="ECO:0000256" key="2">
    <source>
        <dbReference type="ARBA" id="ARBA00022801"/>
    </source>
</evidence>
<dbReference type="InterPro" id="IPR000073">
    <property type="entry name" value="AB_hydrolase_1"/>
</dbReference>
<name>A0A1X2IYS3_9FUNG</name>
<evidence type="ECO:0000259" key="3">
    <source>
        <dbReference type="Pfam" id="PF00561"/>
    </source>
</evidence>
<dbReference type="OrthoDB" id="8119704at2759"/>
<keyword evidence="5" id="KW-1185">Reference proteome</keyword>
<proteinExistence type="inferred from homology"/>
<dbReference type="PANTHER" id="PTHR46118:SF4">
    <property type="entry name" value="PROTEIN ABHD11"/>
    <property type="match status" value="1"/>
</dbReference>
<protein>
    <submittedName>
        <fullName evidence="4">Alpha/Beta hydrolase protein</fullName>
    </submittedName>
</protein>
<dbReference type="Proteomes" id="UP000193560">
    <property type="component" value="Unassembled WGS sequence"/>
</dbReference>
<evidence type="ECO:0000256" key="1">
    <source>
        <dbReference type="ARBA" id="ARBA00008645"/>
    </source>
</evidence>
<sequence length="307" mass="34654">MQMLRLVNRHLSSSCGPLSIRLYTTSNKTVPLSFAKYSPSNGTSKDRNASSIVVCHGLFGAKRNWRALCKAMSNQLRRDVYALDLRNHGDSPHSVPHTYEALAEDVSQWITEQGIEKPILLGHSMGGKTVMTLALTKNDLVSKLIVVDIAPVHMTLLSEFPRYIQGMKLIESKQLKRQTDVDQLMMEYEPELHVRQFLLTNLKKSLDDGVYRFQVPVETLGNSLSNLAQFIQNHRYAGPTLFITGGASPYRKPFLAHPELVDQQFPNNRITVMPGCGHWLHAENPELFLSVVADFITTTERLESEQH</sequence>
<keyword evidence="2 4" id="KW-0378">Hydrolase</keyword>
<dbReference type="GO" id="GO:0005739">
    <property type="term" value="C:mitochondrion"/>
    <property type="evidence" value="ECO:0007669"/>
    <property type="project" value="TreeGrafter"/>
</dbReference>
<dbReference type="Pfam" id="PF00561">
    <property type="entry name" value="Abhydrolase_1"/>
    <property type="match status" value="1"/>
</dbReference>
<comment type="similarity">
    <text evidence="1">Belongs to the AB hydrolase superfamily.</text>
</comment>
<evidence type="ECO:0000313" key="4">
    <source>
        <dbReference type="EMBL" id="ORZ24466.1"/>
    </source>
</evidence>
<dbReference type="SUPFAM" id="SSF53474">
    <property type="entry name" value="alpha/beta-Hydrolases"/>
    <property type="match status" value="1"/>
</dbReference>
<gene>
    <name evidence="4" type="ORF">BCR42DRAFT_458418</name>
</gene>
<evidence type="ECO:0000313" key="5">
    <source>
        <dbReference type="Proteomes" id="UP000193560"/>
    </source>
</evidence>
<dbReference type="GO" id="GO:0052689">
    <property type="term" value="F:carboxylic ester hydrolase activity"/>
    <property type="evidence" value="ECO:0007669"/>
    <property type="project" value="TreeGrafter"/>
</dbReference>
<dbReference type="InterPro" id="IPR029058">
    <property type="entry name" value="AB_hydrolase_fold"/>
</dbReference>
<comment type="caution">
    <text evidence="4">The sequence shown here is derived from an EMBL/GenBank/DDBJ whole genome shotgun (WGS) entry which is preliminary data.</text>
</comment>
<dbReference type="AlphaFoldDB" id="A0A1X2IYS3"/>
<dbReference type="EMBL" id="MCGE01000002">
    <property type="protein sequence ID" value="ORZ24466.1"/>
    <property type="molecule type" value="Genomic_DNA"/>
</dbReference>
<dbReference type="FunFam" id="3.40.50.1820:FF:000039">
    <property type="entry name" value="Esterase ybfF"/>
    <property type="match status" value="1"/>
</dbReference>
<feature type="domain" description="AB hydrolase-1" evidence="3">
    <location>
        <begin position="52"/>
        <end position="285"/>
    </location>
</feature>
<accession>A0A1X2IYS3</accession>
<dbReference type="Gene3D" id="3.40.50.1820">
    <property type="entry name" value="alpha/beta hydrolase"/>
    <property type="match status" value="1"/>
</dbReference>